<proteinExistence type="predicted"/>
<gene>
    <name evidence="1" type="ORF">PIB30_116099</name>
</gene>
<reference evidence="1 2" key="1">
    <citation type="journal article" date="2023" name="Plants (Basel)">
        <title>Bridging the Gap: Combining Genomics and Transcriptomics Approaches to Understand Stylosanthes scabra, an Orphan Legume from the Brazilian Caatinga.</title>
        <authorList>
            <person name="Ferreira-Neto J.R.C."/>
            <person name="da Silva M.D."/>
            <person name="Binneck E."/>
            <person name="de Melo N.F."/>
            <person name="da Silva R.H."/>
            <person name="de Melo A.L.T.M."/>
            <person name="Pandolfi V."/>
            <person name="Bustamante F.O."/>
            <person name="Brasileiro-Vidal A.C."/>
            <person name="Benko-Iseppon A.M."/>
        </authorList>
    </citation>
    <scope>NUCLEOTIDE SEQUENCE [LARGE SCALE GENOMIC DNA]</scope>
    <source>
        <tissue evidence="1">Leaves</tissue>
    </source>
</reference>
<protein>
    <submittedName>
        <fullName evidence="1">Uncharacterized protein</fullName>
    </submittedName>
</protein>
<accession>A0ABU6R490</accession>
<keyword evidence="2" id="KW-1185">Reference proteome</keyword>
<sequence>MKRRMSLCLRQRKEMKDKHMIMTTTTNQNMSISNLAMSSRNPILNITKSSMNHQCSHPSIMFQLTPINIRKI</sequence>
<evidence type="ECO:0000313" key="2">
    <source>
        <dbReference type="Proteomes" id="UP001341840"/>
    </source>
</evidence>
<dbReference type="EMBL" id="JASCZI010016702">
    <property type="protein sequence ID" value="MED6118069.1"/>
    <property type="molecule type" value="Genomic_DNA"/>
</dbReference>
<evidence type="ECO:0000313" key="1">
    <source>
        <dbReference type="EMBL" id="MED6118069.1"/>
    </source>
</evidence>
<organism evidence="1 2">
    <name type="scientific">Stylosanthes scabra</name>
    <dbReference type="NCBI Taxonomy" id="79078"/>
    <lineage>
        <taxon>Eukaryota</taxon>
        <taxon>Viridiplantae</taxon>
        <taxon>Streptophyta</taxon>
        <taxon>Embryophyta</taxon>
        <taxon>Tracheophyta</taxon>
        <taxon>Spermatophyta</taxon>
        <taxon>Magnoliopsida</taxon>
        <taxon>eudicotyledons</taxon>
        <taxon>Gunneridae</taxon>
        <taxon>Pentapetalae</taxon>
        <taxon>rosids</taxon>
        <taxon>fabids</taxon>
        <taxon>Fabales</taxon>
        <taxon>Fabaceae</taxon>
        <taxon>Papilionoideae</taxon>
        <taxon>50 kb inversion clade</taxon>
        <taxon>dalbergioids sensu lato</taxon>
        <taxon>Dalbergieae</taxon>
        <taxon>Pterocarpus clade</taxon>
        <taxon>Stylosanthes</taxon>
    </lineage>
</organism>
<comment type="caution">
    <text evidence="1">The sequence shown here is derived from an EMBL/GenBank/DDBJ whole genome shotgun (WGS) entry which is preliminary data.</text>
</comment>
<dbReference type="Proteomes" id="UP001341840">
    <property type="component" value="Unassembled WGS sequence"/>
</dbReference>
<feature type="non-terminal residue" evidence="1">
    <location>
        <position position="72"/>
    </location>
</feature>
<name>A0ABU6R490_9FABA</name>